<comment type="similarity">
    <text evidence="1">Belongs to the short-chain dehydrogenases/reductases (SDR) family.</text>
</comment>
<organism evidence="2 3">
    <name type="scientific">Pseudooceanicola pacificus</name>
    <dbReference type="NCBI Taxonomy" id="2676438"/>
    <lineage>
        <taxon>Bacteria</taxon>
        <taxon>Pseudomonadati</taxon>
        <taxon>Pseudomonadota</taxon>
        <taxon>Alphaproteobacteria</taxon>
        <taxon>Rhodobacterales</taxon>
        <taxon>Paracoccaceae</taxon>
        <taxon>Pseudooceanicola</taxon>
    </lineage>
</organism>
<name>A0A844W3P6_9RHOB</name>
<dbReference type="Pfam" id="PF13561">
    <property type="entry name" value="adh_short_C2"/>
    <property type="match status" value="1"/>
</dbReference>
<reference evidence="2 3" key="1">
    <citation type="submission" date="2019-11" db="EMBL/GenBank/DDBJ databases">
        <title>Pseudooceanicola pacifica sp. nov., isolated from deep-sea sediment of the Pacific Ocean.</title>
        <authorList>
            <person name="Lyu L."/>
        </authorList>
    </citation>
    <scope>NUCLEOTIDE SEQUENCE [LARGE SCALE GENOMIC DNA]</scope>
    <source>
        <strain evidence="2 3">216_PA32_1</strain>
    </source>
</reference>
<dbReference type="PRINTS" id="PR00081">
    <property type="entry name" value="GDHRDH"/>
</dbReference>
<protein>
    <submittedName>
        <fullName evidence="2">SDR family oxidoreductase</fullName>
    </submittedName>
</protein>
<dbReference type="AlphaFoldDB" id="A0A844W3P6"/>
<evidence type="ECO:0000313" key="3">
    <source>
        <dbReference type="Proteomes" id="UP000443843"/>
    </source>
</evidence>
<keyword evidence="3" id="KW-1185">Reference proteome</keyword>
<dbReference type="SUPFAM" id="SSF51735">
    <property type="entry name" value="NAD(P)-binding Rossmann-fold domains"/>
    <property type="match status" value="1"/>
</dbReference>
<dbReference type="Gene3D" id="3.40.50.720">
    <property type="entry name" value="NAD(P)-binding Rossmann-like Domain"/>
    <property type="match status" value="1"/>
</dbReference>
<sequence>MTRYIIIGAGSGIGAALARHLAAPGIELLLHTGSNEERLARVAAACEKAGARVSTCLGMTEDAALLDRVAAWLDPLPRDPLPRDGLAGFAFAAGYARLGTVESTDPATLRAALNAMPVAFQSLCTLVAPKLADGRGRILCVSAFGAHRAKTHSYAPTAPAKAALEAQVRVFAANLAPRGITVNAVVPGFIAKEAGTPSSLTPAQWGEVTQTIPMARLGQAAEVAATAAFLLSEPAGYVTGQCLHVNGGLTL</sequence>
<dbReference type="EMBL" id="WNXQ01000003">
    <property type="protein sequence ID" value="MWB77685.1"/>
    <property type="molecule type" value="Genomic_DNA"/>
</dbReference>
<dbReference type="InterPro" id="IPR002347">
    <property type="entry name" value="SDR_fam"/>
</dbReference>
<gene>
    <name evidence="2" type="ORF">GLS40_06585</name>
</gene>
<comment type="caution">
    <text evidence="2">The sequence shown here is derived from an EMBL/GenBank/DDBJ whole genome shotgun (WGS) entry which is preliminary data.</text>
</comment>
<evidence type="ECO:0000256" key="1">
    <source>
        <dbReference type="ARBA" id="ARBA00006484"/>
    </source>
</evidence>
<dbReference type="RefSeq" id="WP_160381955.1">
    <property type="nucleotide sequence ID" value="NZ_WNXQ01000003.1"/>
</dbReference>
<dbReference type="PANTHER" id="PTHR42879">
    <property type="entry name" value="3-OXOACYL-(ACYL-CARRIER-PROTEIN) REDUCTASE"/>
    <property type="match status" value="1"/>
</dbReference>
<accession>A0A844W3P6</accession>
<dbReference type="InterPro" id="IPR050259">
    <property type="entry name" value="SDR"/>
</dbReference>
<dbReference type="Proteomes" id="UP000443843">
    <property type="component" value="Unassembled WGS sequence"/>
</dbReference>
<proteinExistence type="inferred from homology"/>
<evidence type="ECO:0000313" key="2">
    <source>
        <dbReference type="EMBL" id="MWB77685.1"/>
    </source>
</evidence>
<dbReference type="InterPro" id="IPR036291">
    <property type="entry name" value="NAD(P)-bd_dom_sf"/>
</dbReference>